<accession>A0A2P7TY13</accession>
<protein>
    <submittedName>
        <fullName evidence="1">Epimerase</fullName>
    </submittedName>
</protein>
<comment type="caution">
    <text evidence="1">The sequence shown here is derived from an EMBL/GenBank/DDBJ whole genome shotgun (WGS) entry which is preliminary data.</text>
</comment>
<dbReference type="PANTHER" id="PTHR14097">
    <property type="entry name" value="OXIDOREDUCTASE HTATIP2"/>
    <property type="match status" value="1"/>
</dbReference>
<dbReference type="AlphaFoldDB" id="A0A2P7TY13"/>
<dbReference type="EMBL" id="PXYY01000089">
    <property type="protein sequence ID" value="PSJ79604.1"/>
    <property type="molecule type" value="Genomic_DNA"/>
</dbReference>
<dbReference type="InterPro" id="IPR036291">
    <property type="entry name" value="NAD(P)-bd_dom_sf"/>
</dbReference>
<reference evidence="1 2" key="1">
    <citation type="submission" date="2018-03" db="EMBL/GenBank/DDBJ databases">
        <title>Neisseria weixii sp. nov., isolated from the intestinal contents of Tibetan Plateau pika (Ochotona curzoniae) in Yushu, Qinghai Province, China.</title>
        <authorList>
            <person name="Gui Z."/>
        </authorList>
    </citation>
    <scope>NUCLEOTIDE SEQUENCE [LARGE SCALE GENOMIC DNA]</scope>
    <source>
        <strain evidence="1 2">ATCC 51483</strain>
    </source>
</reference>
<dbReference type="RefSeq" id="WP_106742748.1">
    <property type="nucleotide sequence ID" value="NZ_PXYY01000089.1"/>
</dbReference>
<dbReference type="Proteomes" id="UP000241868">
    <property type="component" value="Unassembled WGS sequence"/>
</dbReference>
<keyword evidence="2" id="KW-1185">Reference proteome</keyword>
<name>A0A2P7TY13_9NEIS</name>
<sequence length="223" mass="24412">MKVLIFGAGGMLGQGVLRECLLADDVSEIVAIGRSPVSQSFVPNSTKFSQRQFADLMQADLSEFADFDACFYTIGMTSSGHSEAEYRATMQDLPLTIAGKLQENNSKLTFVFVSGAGSDAAGGKIWAKVLGETENFLQNIRFSAVFAFRLAIVQPLHGIQSKTKHYRRFYKLAAPLLPLARKLFPEKIVSTEIVGKAMLNCVRFGYTQSVLESRDIARLAGQA</sequence>
<dbReference type="PANTHER" id="PTHR14097:SF8">
    <property type="entry name" value="NAD(P)-BINDING DOMAIN-CONTAINING PROTEIN"/>
    <property type="match status" value="1"/>
</dbReference>
<dbReference type="OrthoDB" id="9798632at2"/>
<proteinExistence type="predicted"/>
<organism evidence="1 2">
    <name type="scientific">Neisseria iguanae</name>
    <dbReference type="NCBI Taxonomy" id="90242"/>
    <lineage>
        <taxon>Bacteria</taxon>
        <taxon>Pseudomonadati</taxon>
        <taxon>Pseudomonadota</taxon>
        <taxon>Betaproteobacteria</taxon>
        <taxon>Neisseriales</taxon>
        <taxon>Neisseriaceae</taxon>
        <taxon>Neisseria</taxon>
    </lineage>
</organism>
<evidence type="ECO:0000313" key="1">
    <source>
        <dbReference type="EMBL" id="PSJ79604.1"/>
    </source>
</evidence>
<dbReference type="SUPFAM" id="SSF51735">
    <property type="entry name" value="NAD(P)-binding Rossmann-fold domains"/>
    <property type="match status" value="1"/>
</dbReference>
<gene>
    <name evidence="1" type="ORF">C7N83_11250</name>
</gene>
<evidence type="ECO:0000313" key="2">
    <source>
        <dbReference type="Proteomes" id="UP000241868"/>
    </source>
</evidence>
<dbReference type="Gene3D" id="3.40.50.720">
    <property type="entry name" value="NAD(P)-binding Rossmann-like Domain"/>
    <property type="match status" value="1"/>
</dbReference>